<evidence type="ECO:0000313" key="6">
    <source>
        <dbReference type="EMBL" id="RXH96640.1"/>
    </source>
</evidence>
<reference evidence="6 7" key="1">
    <citation type="submission" date="2018-10" db="EMBL/GenBank/DDBJ databases">
        <title>A high-quality apple genome assembly.</title>
        <authorList>
            <person name="Hu J."/>
        </authorList>
    </citation>
    <scope>NUCLEOTIDE SEQUENCE [LARGE SCALE GENOMIC DNA]</scope>
    <source>
        <strain evidence="7">cv. HFTH1</strain>
        <tissue evidence="6">Young leaf</tissue>
    </source>
</reference>
<dbReference type="InterPro" id="IPR057620">
    <property type="entry name" value="POT1A/B-like_OB"/>
</dbReference>
<dbReference type="SMART" id="SM00976">
    <property type="entry name" value="Telo_bind"/>
    <property type="match status" value="1"/>
</dbReference>
<dbReference type="AlphaFoldDB" id="A0A498JM65"/>
<dbReference type="GO" id="GO:0046872">
    <property type="term" value="F:metal ion binding"/>
    <property type="evidence" value="ECO:0007669"/>
    <property type="project" value="UniProtKB-KW"/>
</dbReference>
<dbReference type="Gene3D" id="3.40.50.150">
    <property type="entry name" value="Vaccinia Virus protein VP39"/>
    <property type="match status" value="1"/>
</dbReference>
<dbReference type="Pfam" id="PF03492">
    <property type="entry name" value="Methyltransf_7"/>
    <property type="match status" value="1"/>
</dbReference>
<dbReference type="GO" id="GO:0008168">
    <property type="term" value="F:methyltransferase activity"/>
    <property type="evidence" value="ECO:0007669"/>
    <property type="project" value="UniProtKB-KW"/>
</dbReference>
<keyword evidence="2" id="KW-0808">Transferase</keyword>
<evidence type="ECO:0000313" key="7">
    <source>
        <dbReference type="Proteomes" id="UP000290289"/>
    </source>
</evidence>
<dbReference type="CDD" id="cd04497">
    <property type="entry name" value="hPOT1_OB1_like"/>
    <property type="match status" value="1"/>
</dbReference>
<dbReference type="STRING" id="3750.A0A498JM65"/>
<proteinExistence type="predicted"/>
<dbReference type="InterPro" id="IPR011564">
    <property type="entry name" value="Telomer_end-bd_POT1/Cdc13"/>
</dbReference>
<dbReference type="InterPro" id="IPR029063">
    <property type="entry name" value="SAM-dependent_MTases_sf"/>
</dbReference>
<accession>A0A498JM65</accession>
<dbReference type="Proteomes" id="UP000290289">
    <property type="component" value="Chromosome 6"/>
</dbReference>
<evidence type="ECO:0000256" key="2">
    <source>
        <dbReference type="ARBA" id="ARBA00022679"/>
    </source>
</evidence>
<keyword evidence="7" id="KW-1185">Reference proteome</keyword>
<dbReference type="GO" id="GO:0000781">
    <property type="term" value="C:chromosome, telomeric region"/>
    <property type="evidence" value="ECO:0007669"/>
    <property type="project" value="InterPro"/>
</dbReference>
<name>A0A498JM65_MALDO</name>
<evidence type="ECO:0000256" key="1">
    <source>
        <dbReference type="ARBA" id="ARBA00022603"/>
    </source>
</evidence>
<feature type="domain" description="Telomeric single stranded DNA binding POT1/Cdc13" evidence="5">
    <location>
        <begin position="353"/>
        <end position="487"/>
    </location>
</feature>
<evidence type="ECO:0000256" key="3">
    <source>
        <dbReference type="ARBA" id="ARBA00022723"/>
    </source>
</evidence>
<dbReference type="PANTHER" id="PTHR31009">
    <property type="entry name" value="S-ADENOSYL-L-METHIONINE:CARBOXYL METHYLTRANSFERASE FAMILY PROTEIN"/>
    <property type="match status" value="1"/>
</dbReference>
<dbReference type="GO" id="GO:0032259">
    <property type="term" value="P:methylation"/>
    <property type="evidence" value="ECO:0007669"/>
    <property type="project" value="UniProtKB-KW"/>
</dbReference>
<gene>
    <name evidence="6" type="ORF">DVH24_009144</name>
</gene>
<keyword evidence="4" id="KW-0460">Magnesium</keyword>
<dbReference type="InterPro" id="IPR005299">
    <property type="entry name" value="MeTrfase_7"/>
</dbReference>
<dbReference type="InterPro" id="IPR012340">
    <property type="entry name" value="NA-bd_OB-fold"/>
</dbReference>
<dbReference type="SUPFAM" id="SSF50249">
    <property type="entry name" value="Nucleic acid-binding proteins"/>
    <property type="match status" value="2"/>
</dbReference>
<sequence length="781" mass="88326">MAKSVAFTMNGGDSLYSYSKNSTFQRKAIDAAKELINEAVFERLDTESFSSSAFRVTDLGCSVGPNTFLAVQNIVDALEQKYQSQGHNSQLLELQVFFNDHASNDFNELFRSLPADRRYYATGVPGSFHSRLFPKDFLHFVYSSYALQCLSKVPEEVADINSPAWNKGRIYYSNSEDQVVKAYEAQYAKDMGCLLNARAQEIVCGGLMAFVVPGRPNGVPHTQVLGNKVVELIGSCLMDMANKGVISEEKLDSFNIPLYMASLDEVEAIHRKSENLTQEQPQANVIASTLRSGMEGMFREHFGDEILDEFFDSLRKKLEESSSVLKPLTSISLFANRNTHTEMPRGGGNYYNFTKIRDAIDSVGAKVNVIGVVLECGFPRRSRGTDWFVSVRIIDETHQDPGLSVNIFTDRNECPRILSVGDIIQFQRLMIKRHVDKVNAVFSKKFSTFAIYYGSDARSLSPYHASKTFRERDHDKNFLIDLRRWLKNFHFHEGANYFSSIREMKGGEDFHLVCKIIHIHEGAGNEWMAFVWDGTDAPPANILQNFPAVGTVLRVISQDLENDNLRLLKTGEWVKLVNLLCEVHAGLWRCVLTPFTKLRYTPKEDRLKLERKRLFNERLAQSPENLMQMPFGGFPSPQVTEVDDSDDDHAIFLTLMDVVASSELPARFKCVVRVIAASPWQAADFLFPAGIDRIRLTLEDSAARIHAFLYAEDGVKFFNGQSSVEALEVKRNFLLGVRVNNDGVQDDPRRNPPWVQVWLKSETDQQGNPHYRIFGTKVVAA</sequence>
<evidence type="ECO:0000259" key="5">
    <source>
        <dbReference type="SMART" id="SM00976"/>
    </source>
</evidence>
<comment type="caution">
    <text evidence="6">The sequence shown here is derived from an EMBL/GenBank/DDBJ whole genome shotgun (WGS) entry which is preliminary data.</text>
</comment>
<keyword evidence="1" id="KW-0489">Methyltransferase</keyword>
<organism evidence="6 7">
    <name type="scientific">Malus domestica</name>
    <name type="common">Apple</name>
    <name type="synonym">Pyrus malus</name>
    <dbReference type="NCBI Taxonomy" id="3750"/>
    <lineage>
        <taxon>Eukaryota</taxon>
        <taxon>Viridiplantae</taxon>
        <taxon>Streptophyta</taxon>
        <taxon>Embryophyta</taxon>
        <taxon>Tracheophyta</taxon>
        <taxon>Spermatophyta</taxon>
        <taxon>Magnoliopsida</taxon>
        <taxon>eudicotyledons</taxon>
        <taxon>Gunneridae</taxon>
        <taxon>Pentapetalae</taxon>
        <taxon>rosids</taxon>
        <taxon>fabids</taxon>
        <taxon>Rosales</taxon>
        <taxon>Rosaceae</taxon>
        <taxon>Amygdaloideae</taxon>
        <taxon>Maleae</taxon>
        <taxon>Malus</taxon>
    </lineage>
</organism>
<dbReference type="SUPFAM" id="SSF53335">
    <property type="entry name" value="S-adenosyl-L-methionine-dependent methyltransferases"/>
    <property type="match status" value="1"/>
</dbReference>
<dbReference type="Pfam" id="PF25507">
    <property type="entry name" value="OB_POT1A"/>
    <property type="match status" value="1"/>
</dbReference>
<evidence type="ECO:0000256" key="4">
    <source>
        <dbReference type="ARBA" id="ARBA00022842"/>
    </source>
</evidence>
<dbReference type="Pfam" id="PF02765">
    <property type="entry name" value="POT1"/>
    <property type="match status" value="1"/>
</dbReference>
<protein>
    <recommendedName>
        <fullName evidence="5">Telomeric single stranded DNA binding POT1/Cdc13 domain-containing protein</fullName>
    </recommendedName>
</protein>
<dbReference type="Gene3D" id="2.40.50.140">
    <property type="entry name" value="Nucleic acid-binding proteins"/>
    <property type="match status" value="1"/>
</dbReference>
<dbReference type="InterPro" id="IPR042086">
    <property type="entry name" value="MeTrfase_capping"/>
</dbReference>
<dbReference type="Gene3D" id="1.10.1200.270">
    <property type="entry name" value="Methyltransferase, alpha-helical capping domain"/>
    <property type="match status" value="1"/>
</dbReference>
<keyword evidence="3" id="KW-0479">Metal-binding</keyword>
<dbReference type="EMBL" id="RDQH01000332">
    <property type="protein sequence ID" value="RXH96640.1"/>
    <property type="molecule type" value="Genomic_DNA"/>
</dbReference>
<dbReference type="GO" id="GO:0000723">
    <property type="term" value="P:telomere maintenance"/>
    <property type="evidence" value="ECO:0007669"/>
    <property type="project" value="InterPro"/>
</dbReference>
<dbReference type="GO" id="GO:0003677">
    <property type="term" value="F:DNA binding"/>
    <property type="evidence" value="ECO:0007669"/>
    <property type="project" value="InterPro"/>
</dbReference>